<keyword evidence="3" id="KW-1185">Reference proteome</keyword>
<dbReference type="PATRIC" id="fig|33935.3.peg.3647"/>
<dbReference type="Pfam" id="PF15887">
    <property type="entry name" value="Peptidase_Mx"/>
    <property type="match status" value="1"/>
</dbReference>
<protein>
    <submittedName>
        <fullName evidence="2">Uncharacterized protein</fullName>
    </submittedName>
</protein>
<accession>A0A0N0CUF1</accession>
<dbReference type="Proteomes" id="UP000037977">
    <property type="component" value="Unassembled WGS sequence"/>
</dbReference>
<organism evidence="2 3">
    <name type="scientific">Lysinibacillus macroides</name>
    <dbReference type="NCBI Taxonomy" id="33935"/>
    <lineage>
        <taxon>Bacteria</taxon>
        <taxon>Bacillati</taxon>
        <taxon>Bacillota</taxon>
        <taxon>Bacilli</taxon>
        <taxon>Bacillales</taxon>
        <taxon>Bacillaceae</taxon>
        <taxon>Lysinibacillus</taxon>
    </lineage>
</organism>
<name>A0A0N0CUF1_9BACI</name>
<dbReference type="PROSITE" id="PS51257">
    <property type="entry name" value="PROKAR_LIPOPROTEIN"/>
    <property type="match status" value="1"/>
</dbReference>
<dbReference type="Gene3D" id="3.40.390.10">
    <property type="entry name" value="Collagenase (Catalytic Domain)"/>
    <property type="match status" value="1"/>
</dbReference>
<evidence type="ECO:0000313" key="2">
    <source>
        <dbReference type="EMBL" id="KOY79894.1"/>
    </source>
</evidence>
<dbReference type="EMBL" id="LGCI01000014">
    <property type="protein sequence ID" value="KOY79894.1"/>
    <property type="molecule type" value="Genomic_DNA"/>
</dbReference>
<dbReference type="InterPro" id="IPR031321">
    <property type="entry name" value="UCP012641"/>
</dbReference>
<gene>
    <name evidence="2" type="ORF">ADM90_21985</name>
</gene>
<dbReference type="AlphaFoldDB" id="A0A0N0CUF1"/>
<evidence type="ECO:0000256" key="1">
    <source>
        <dbReference type="SAM" id="SignalP"/>
    </source>
</evidence>
<proteinExistence type="predicted"/>
<feature type="chain" id="PRO_5005846281" evidence="1">
    <location>
        <begin position="25"/>
        <end position="337"/>
    </location>
</feature>
<reference evidence="2 3" key="1">
    <citation type="submission" date="2015-07" db="EMBL/GenBank/DDBJ databases">
        <title>Genome sequencing project for genomic taxonomy and phylogenomics of Bacillus-like bacteria.</title>
        <authorList>
            <person name="Liu B."/>
            <person name="Wang J."/>
            <person name="Zhu Y."/>
            <person name="Liu G."/>
            <person name="Chen Q."/>
            <person name="Chen Z."/>
            <person name="Che J."/>
            <person name="Ge C."/>
            <person name="Shi H."/>
            <person name="Pan Z."/>
            <person name="Liu X."/>
        </authorList>
    </citation>
    <scope>NUCLEOTIDE SEQUENCE [LARGE SCALE GENOMIC DNA]</scope>
    <source>
        <strain evidence="2 3">DSM 54</strain>
    </source>
</reference>
<dbReference type="InterPro" id="IPR024079">
    <property type="entry name" value="MetalloPept_cat_dom_sf"/>
</dbReference>
<feature type="signal peptide" evidence="1">
    <location>
        <begin position="1"/>
        <end position="24"/>
    </location>
</feature>
<dbReference type="OrthoDB" id="1114958at2"/>
<dbReference type="SUPFAM" id="SSF55486">
    <property type="entry name" value="Metalloproteases ('zincins'), catalytic domain"/>
    <property type="match status" value="1"/>
</dbReference>
<comment type="caution">
    <text evidence="2">The sequence shown here is derived from an EMBL/GenBank/DDBJ whole genome shotgun (WGS) entry which is preliminary data.</text>
</comment>
<sequence length="337" mass="38346">MKIMKQVVFLMMLLLLVGCGEVQSDGEVVKSVASEVEDTNSTEDVEGTLIQVNAKSDDVIENGCYEGEIYIGAEDTCVLPLECENAETCIARGDELVRILEDEYGSLTAEESVATDLEGVYDLYTYEIDNDVEQILTEDDVTDEDMEYHAELWFDFAWLIPESEREDINQFIVFESGDTLAYVNLHDDDGKYWTLGMNAENIELASETMITYIHEYAHYLSLRDGEQNIWVDLEACENVLIEDTGCFYEDAYLTAFYEQFWNPASEYEEDYISGYAASSVVEDFAESFAHFVLTPQPTDISTMADEKITFFYGSDYFVELRAHILTRAATWLVRAVV</sequence>
<dbReference type="GO" id="GO:0008237">
    <property type="term" value="F:metallopeptidase activity"/>
    <property type="evidence" value="ECO:0007669"/>
    <property type="project" value="InterPro"/>
</dbReference>
<evidence type="ECO:0000313" key="3">
    <source>
        <dbReference type="Proteomes" id="UP000037977"/>
    </source>
</evidence>
<keyword evidence="1" id="KW-0732">Signal</keyword>